<feature type="chain" id="PRO_5015121198" evidence="1">
    <location>
        <begin position="16"/>
        <end position="58"/>
    </location>
</feature>
<keyword evidence="1" id="KW-0732">Signal</keyword>
<dbReference type="EMBL" id="PDCK01000042">
    <property type="protein sequence ID" value="PRQ37212.1"/>
    <property type="molecule type" value="Genomic_DNA"/>
</dbReference>
<organism evidence="2 3">
    <name type="scientific">Rosa chinensis</name>
    <name type="common">China rose</name>
    <dbReference type="NCBI Taxonomy" id="74649"/>
    <lineage>
        <taxon>Eukaryota</taxon>
        <taxon>Viridiplantae</taxon>
        <taxon>Streptophyta</taxon>
        <taxon>Embryophyta</taxon>
        <taxon>Tracheophyta</taxon>
        <taxon>Spermatophyta</taxon>
        <taxon>Magnoliopsida</taxon>
        <taxon>eudicotyledons</taxon>
        <taxon>Gunneridae</taxon>
        <taxon>Pentapetalae</taxon>
        <taxon>rosids</taxon>
        <taxon>fabids</taxon>
        <taxon>Rosales</taxon>
        <taxon>Rosaceae</taxon>
        <taxon>Rosoideae</taxon>
        <taxon>Rosoideae incertae sedis</taxon>
        <taxon>Rosa</taxon>
    </lineage>
</organism>
<evidence type="ECO:0000256" key="1">
    <source>
        <dbReference type="SAM" id="SignalP"/>
    </source>
</evidence>
<name>A0A2P6QSP9_ROSCH</name>
<reference evidence="2 3" key="1">
    <citation type="journal article" date="2018" name="Nat. Genet.">
        <title>The Rosa genome provides new insights in the design of modern roses.</title>
        <authorList>
            <person name="Bendahmane M."/>
        </authorList>
    </citation>
    <scope>NUCLEOTIDE SEQUENCE [LARGE SCALE GENOMIC DNA]</scope>
    <source>
        <strain evidence="3">cv. Old Blush</strain>
    </source>
</reference>
<evidence type="ECO:0000313" key="2">
    <source>
        <dbReference type="EMBL" id="PRQ37212.1"/>
    </source>
</evidence>
<feature type="signal peptide" evidence="1">
    <location>
        <begin position="1"/>
        <end position="15"/>
    </location>
</feature>
<proteinExistence type="predicted"/>
<dbReference type="AlphaFoldDB" id="A0A2P6QSP9"/>
<evidence type="ECO:0000313" key="3">
    <source>
        <dbReference type="Proteomes" id="UP000238479"/>
    </source>
</evidence>
<keyword evidence="3" id="KW-1185">Reference proteome</keyword>
<dbReference type="Gramene" id="PRQ37212">
    <property type="protein sequence ID" value="PRQ37212"/>
    <property type="gene ID" value="RchiOBHm_Chr4g0400061"/>
</dbReference>
<accession>A0A2P6QSP9</accession>
<comment type="caution">
    <text evidence="2">The sequence shown here is derived from an EMBL/GenBank/DDBJ whole genome shotgun (WGS) entry which is preliminary data.</text>
</comment>
<dbReference type="Proteomes" id="UP000238479">
    <property type="component" value="Chromosome 4"/>
</dbReference>
<protein>
    <submittedName>
        <fullName evidence="2">Uncharacterized protein</fullName>
    </submittedName>
</protein>
<gene>
    <name evidence="2" type="ORF">RchiOBHm_Chr4g0400061</name>
</gene>
<sequence length="58" mass="6472">MKNLKVIFLVWINFALDFFSNKNLLYKLPALSSASNADTTTPATTYACPAKFDIPICQ</sequence>